<keyword evidence="5 8" id="KW-1133">Transmembrane helix</keyword>
<sequence length="217" mass="21980">MRSYITEFIGTFFLVFTVGVTALTGAPLAPVAIGAILMVMVYAGGHISGGHYNPAVTLAVLLRGRITLADALPYWVAQVAGGVVAAMVAAYVINPAAVRAVSPSGRGVWVALVAEALFTFALAYVVLNAATSKDHPGNSFYGLAIGFTVAAGAFTVGGVSGGAFNPAVAIGAASIGLFDWTRIWVWLVAELIGAAAAGIVFLALNPSDRAPVQASAA</sequence>
<dbReference type="InterPro" id="IPR000425">
    <property type="entry name" value="MIP"/>
</dbReference>
<accession>A0ABX1BCW5</accession>
<dbReference type="SUPFAM" id="SSF81338">
    <property type="entry name" value="Aquaporin-like"/>
    <property type="match status" value="1"/>
</dbReference>
<feature type="transmembrane region" description="Helical" evidence="8">
    <location>
        <begin position="183"/>
        <end position="204"/>
    </location>
</feature>
<feature type="transmembrane region" description="Helical" evidence="8">
    <location>
        <begin position="39"/>
        <end position="62"/>
    </location>
</feature>
<keyword evidence="2 7" id="KW-0813">Transport</keyword>
<evidence type="ECO:0000313" key="9">
    <source>
        <dbReference type="EMBL" id="NJP92973.1"/>
    </source>
</evidence>
<evidence type="ECO:0000256" key="3">
    <source>
        <dbReference type="ARBA" id="ARBA00022692"/>
    </source>
</evidence>
<keyword evidence="3 7" id="KW-0812">Transmembrane</keyword>
<comment type="subcellular location">
    <subcellularLocation>
        <location evidence="1">Endomembrane system</location>
        <topology evidence="1">Multi-pass membrane protein</topology>
    </subcellularLocation>
</comment>
<keyword evidence="6 8" id="KW-0472">Membrane</keyword>
<dbReference type="RefSeq" id="WP_168012697.1">
    <property type="nucleotide sequence ID" value="NZ_JAATEP010000020.1"/>
</dbReference>
<dbReference type="PANTHER" id="PTHR45665">
    <property type="entry name" value="AQUAPORIN-8"/>
    <property type="match status" value="1"/>
</dbReference>
<protein>
    <submittedName>
        <fullName evidence="9">Porin</fullName>
    </submittedName>
</protein>
<dbReference type="PANTHER" id="PTHR45665:SF9">
    <property type="entry name" value="AQUAPORIN-8"/>
    <property type="match status" value="1"/>
</dbReference>
<evidence type="ECO:0000313" key="10">
    <source>
        <dbReference type="Proteomes" id="UP000696294"/>
    </source>
</evidence>
<evidence type="ECO:0000256" key="1">
    <source>
        <dbReference type="ARBA" id="ARBA00004127"/>
    </source>
</evidence>
<keyword evidence="4" id="KW-0677">Repeat</keyword>
<keyword evidence="10" id="KW-1185">Reference proteome</keyword>
<feature type="transmembrane region" description="Helical" evidence="8">
    <location>
        <begin position="139"/>
        <end position="163"/>
    </location>
</feature>
<evidence type="ECO:0000256" key="2">
    <source>
        <dbReference type="ARBA" id="ARBA00022448"/>
    </source>
</evidence>
<dbReference type="InterPro" id="IPR023271">
    <property type="entry name" value="Aquaporin-like"/>
</dbReference>
<organism evidence="9 10">
    <name type="scientific">Nonomuraea composti</name>
    <dbReference type="NCBI Taxonomy" id="2720023"/>
    <lineage>
        <taxon>Bacteria</taxon>
        <taxon>Bacillati</taxon>
        <taxon>Actinomycetota</taxon>
        <taxon>Actinomycetes</taxon>
        <taxon>Streptosporangiales</taxon>
        <taxon>Streptosporangiaceae</taxon>
        <taxon>Nonomuraea</taxon>
    </lineage>
</organism>
<dbReference type="PROSITE" id="PS00221">
    <property type="entry name" value="MIP"/>
    <property type="match status" value="1"/>
</dbReference>
<evidence type="ECO:0000256" key="8">
    <source>
        <dbReference type="SAM" id="Phobius"/>
    </source>
</evidence>
<dbReference type="Gene3D" id="1.20.1080.10">
    <property type="entry name" value="Glycerol uptake facilitator protein"/>
    <property type="match status" value="1"/>
</dbReference>
<proteinExistence type="inferred from homology"/>
<feature type="transmembrane region" description="Helical" evidence="8">
    <location>
        <begin position="12"/>
        <end position="33"/>
    </location>
</feature>
<dbReference type="PRINTS" id="PR00783">
    <property type="entry name" value="MINTRINSICP"/>
</dbReference>
<dbReference type="EMBL" id="JAATEP010000020">
    <property type="protein sequence ID" value="NJP92973.1"/>
    <property type="molecule type" value="Genomic_DNA"/>
</dbReference>
<feature type="transmembrane region" description="Helical" evidence="8">
    <location>
        <begin position="74"/>
        <end position="93"/>
    </location>
</feature>
<comment type="similarity">
    <text evidence="7">Belongs to the MIP/aquaporin (TC 1.A.8) family.</text>
</comment>
<feature type="transmembrane region" description="Helical" evidence="8">
    <location>
        <begin position="108"/>
        <end position="127"/>
    </location>
</feature>
<comment type="caution">
    <text evidence="9">The sequence shown here is derived from an EMBL/GenBank/DDBJ whole genome shotgun (WGS) entry which is preliminary data.</text>
</comment>
<dbReference type="InterPro" id="IPR022357">
    <property type="entry name" value="MIP_CS"/>
</dbReference>
<reference evidence="9 10" key="1">
    <citation type="submission" date="2020-03" db="EMBL/GenBank/DDBJ databases">
        <title>WGS of actinomycetes isolated from Thailand.</title>
        <authorList>
            <person name="Thawai C."/>
        </authorList>
    </citation>
    <scope>NUCLEOTIDE SEQUENCE [LARGE SCALE GENOMIC DNA]</scope>
    <source>
        <strain evidence="9 10">FMUSA5-5</strain>
    </source>
</reference>
<gene>
    <name evidence="9" type="ORF">HCN51_26575</name>
</gene>
<dbReference type="Proteomes" id="UP000696294">
    <property type="component" value="Unassembled WGS sequence"/>
</dbReference>
<evidence type="ECO:0000256" key="7">
    <source>
        <dbReference type="RuleBase" id="RU000477"/>
    </source>
</evidence>
<evidence type="ECO:0000256" key="5">
    <source>
        <dbReference type="ARBA" id="ARBA00022989"/>
    </source>
</evidence>
<evidence type="ECO:0000256" key="4">
    <source>
        <dbReference type="ARBA" id="ARBA00022737"/>
    </source>
</evidence>
<dbReference type="Pfam" id="PF00230">
    <property type="entry name" value="MIP"/>
    <property type="match status" value="1"/>
</dbReference>
<dbReference type="InterPro" id="IPR034294">
    <property type="entry name" value="Aquaporin_transptr"/>
</dbReference>
<name>A0ABX1BCW5_9ACTN</name>
<evidence type="ECO:0000256" key="6">
    <source>
        <dbReference type="ARBA" id="ARBA00023136"/>
    </source>
</evidence>